<dbReference type="SUPFAM" id="SSF46785">
    <property type="entry name" value="Winged helix' DNA-binding domain"/>
    <property type="match status" value="1"/>
</dbReference>
<dbReference type="InterPro" id="IPR011991">
    <property type="entry name" value="ArsR-like_HTH"/>
</dbReference>
<dbReference type="SMR" id="C8WV62"/>
<keyword evidence="3" id="KW-0804">Transcription</keyword>
<evidence type="ECO:0000256" key="3">
    <source>
        <dbReference type="ARBA" id="ARBA00023163"/>
    </source>
</evidence>
<feature type="domain" description="HTH arsR-type" evidence="4">
    <location>
        <begin position="17"/>
        <end position="113"/>
    </location>
</feature>
<dbReference type="Proteomes" id="UP000001917">
    <property type="component" value="Chromosome"/>
</dbReference>
<evidence type="ECO:0000256" key="2">
    <source>
        <dbReference type="ARBA" id="ARBA00023125"/>
    </source>
</evidence>
<dbReference type="InterPro" id="IPR000485">
    <property type="entry name" value="AsnC-type_HTH_dom"/>
</dbReference>
<dbReference type="eggNOG" id="COG4189">
    <property type="taxonomic scope" value="Bacteria"/>
</dbReference>
<dbReference type="GO" id="GO:0043565">
    <property type="term" value="F:sequence-specific DNA binding"/>
    <property type="evidence" value="ECO:0007669"/>
    <property type="project" value="InterPro"/>
</dbReference>
<dbReference type="PRINTS" id="PR00033">
    <property type="entry name" value="HTHASNC"/>
</dbReference>
<dbReference type="InterPro" id="IPR051081">
    <property type="entry name" value="HTH_MetalResp_TranReg"/>
</dbReference>
<keyword evidence="2" id="KW-0238">DNA-binding</keyword>
<keyword evidence="1" id="KW-0805">Transcription regulation</keyword>
<protein>
    <submittedName>
        <fullName evidence="5">Transcriptional regulator, MarR family</fullName>
    </submittedName>
</protein>
<evidence type="ECO:0000313" key="5">
    <source>
        <dbReference type="EMBL" id="ACV59899.1"/>
    </source>
</evidence>
<organism evidence="5 6">
    <name type="scientific">Alicyclobacillus acidocaldarius subsp. acidocaldarius (strain ATCC 27009 / DSM 446 / BCRC 14685 / JCM 5260 / KCTC 1825 / NBRC 15652 / NCIMB 11725 / NRRL B-14509 / 104-IA)</name>
    <name type="common">Bacillus acidocaldarius</name>
    <dbReference type="NCBI Taxonomy" id="521098"/>
    <lineage>
        <taxon>Bacteria</taxon>
        <taxon>Bacillati</taxon>
        <taxon>Bacillota</taxon>
        <taxon>Bacilli</taxon>
        <taxon>Bacillales</taxon>
        <taxon>Alicyclobacillaceae</taxon>
        <taxon>Alicyclobacillus</taxon>
    </lineage>
</organism>
<dbReference type="Pfam" id="PF13412">
    <property type="entry name" value="HTH_24"/>
    <property type="match status" value="1"/>
</dbReference>
<accession>C8WV62</accession>
<reference evidence="5 6" key="2">
    <citation type="journal article" date="2010" name="Stand. Genomic Sci.">
        <title>Complete genome sequence of Alicyclobacillus acidocaldarius type strain (104-IA).</title>
        <authorList>
            <person name="Mavromatis K."/>
            <person name="Sikorski J."/>
            <person name="Lapidus A."/>
            <person name="Glavina Del Rio T."/>
            <person name="Copeland A."/>
            <person name="Tice H."/>
            <person name="Cheng J.F."/>
            <person name="Lucas S."/>
            <person name="Chen F."/>
            <person name="Nolan M."/>
            <person name="Bruce D."/>
            <person name="Goodwin L."/>
            <person name="Pitluck S."/>
            <person name="Ivanova N."/>
            <person name="Ovchinnikova G."/>
            <person name="Pati A."/>
            <person name="Chen A."/>
            <person name="Palaniappan K."/>
            <person name="Land M."/>
            <person name="Hauser L."/>
            <person name="Chang Y.J."/>
            <person name="Jeffries C.D."/>
            <person name="Chain P."/>
            <person name="Meincke L."/>
            <person name="Sims D."/>
            <person name="Chertkov O."/>
            <person name="Han C."/>
            <person name="Brettin T."/>
            <person name="Detter J.C."/>
            <person name="Wahrenburg C."/>
            <person name="Rohde M."/>
            <person name="Pukall R."/>
            <person name="Goker M."/>
            <person name="Bristow J."/>
            <person name="Eisen J.A."/>
            <person name="Markowitz V."/>
            <person name="Hugenholtz P."/>
            <person name="Klenk H.P."/>
            <person name="Kyrpides N.C."/>
        </authorList>
    </citation>
    <scope>NUCLEOTIDE SEQUENCE [LARGE SCALE GENOMIC DNA]</scope>
    <source>
        <strain evidence="6">ATCC 27009 / DSM 446 / BCRC 14685 / JCM 5260 / KCTC 1825 / NBRC 15652 / NCIMB 11725 / NRRL B-14509 / 104-IA</strain>
    </source>
</reference>
<evidence type="ECO:0000256" key="1">
    <source>
        <dbReference type="ARBA" id="ARBA00023015"/>
    </source>
</evidence>
<dbReference type="CDD" id="cd00090">
    <property type="entry name" value="HTH_ARSR"/>
    <property type="match status" value="1"/>
</dbReference>
<dbReference type="KEGG" id="aac:Aaci_2895"/>
<evidence type="ECO:0000313" key="6">
    <source>
        <dbReference type="Proteomes" id="UP000001917"/>
    </source>
</evidence>
<dbReference type="InterPro" id="IPR036390">
    <property type="entry name" value="WH_DNA-bd_sf"/>
</dbReference>
<reference evidence="6" key="1">
    <citation type="submission" date="2009-09" db="EMBL/GenBank/DDBJ databases">
        <title>The complete chromosome of Alicyclobacillus acidocaldarius subsp. acidocaldarius DSM 446.</title>
        <authorList>
            <consortium name="US DOE Joint Genome Institute (JGI-PGF)"/>
            <person name="Lucas S."/>
            <person name="Copeland A."/>
            <person name="Lapidus A."/>
            <person name="Glavina del Rio T."/>
            <person name="Dalin E."/>
            <person name="Tice H."/>
            <person name="Bruce D."/>
            <person name="Goodwin L."/>
            <person name="Pitluck S."/>
            <person name="Kyrpides N."/>
            <person name="Mavromatis K."/>
            <person name="Ivanova N."/>
            <person name="Ovchinnikova G."/>
            <person name="Chertkov O."/>
            <person name="Sims D."/>
            <person name="Brettin T."/>
            <person name="Detter J.C."/>
            <person name="Han C."/>
            <person name="Larimer F."/>
            <person name="Land M."/>
            <person name="Hauser L."/>
            <person name="Markowitz V."/>
            <person name="Cheng J.-F."/>
            <person name="Hugenholtz P."/>
            <person name="Woyke T."/>
            <person name="Wu D."/>
            <person name="Pukall R."/>
            <person name="Klenk H.-P."/>
            <person name="Eisen J.A."/>
        </authorList>
    </citation>
    <scope>NUCLEOTIDE SEQUENCE [LARGE SCALE GENOMIC DNA]</scope>
    <source>
        <strain evidence="6">ATCC 27009 / DSM 446 / BCRC 14685 / JCM 5260 / KCTC 1825 / NBRC 15652 / NCIMB 11725 / NRRL B-14509 / 104-IA</strain>
    </source>
</reference>
<dbReference type="InterPro" id="IPR036388">
    <property type="entry name" value="WH-like_DNA-bd_sf"/>
</dbReference>
<dbReference type="Gene3D" id="1.10.10.10">
    <property type="entry name" value="Winged helix-like DNA-binding domain superfamily/Winged helix DNA-binding domain"/>
    <property type="match status" value="1"/>
</dbReference>
<dbReference type="GO" id="GO:0003700">
    <property type="term" value="F:DNA-binding transcription factor activity"/>
    <property type="evidence" value="ECO:0007669"/>
    <property type="project" value="InterPro"/>
</dbReference>
<dbReference type="SMART" id="SM00418">
    <property type="entry name" value="HTH_ARSR"/>
    <property type="match status" value="1"/>
</dbReference>
<dbReference type="InterPro" id="IPR001845">
    <property type="entry name" value="HTH_ArsR_DNA-bd_dom"/>
</dbReference>
<dbReference type="HOGENOM" id="CLU_902760_0_0_9"/>
<dbReference type="PROSITE" id="PS50987">
    <property type="entry name" value="HTH_ARSR_2"/>
    <property type="match status" value="1"/>
</dbReference>
<sequence length="322" mass="36585">MFYTHVKIMAGVGDRVIHIKELRSGLPLFKALGSEVRVALLELLLEHGRLNMDEIAKRLGITNGAVTQHVRKLEECGLVVTETAGARHGLQKFCYVNEQKILVELAPETKDQDVYEVDIRVGHYVSFEVWPTCGLATAETIIGTFDDPRYFADPQHIDAEIVWLTKGYLEYWIPNFIRTDRPVEEIQIIAELASEAPSYNNDYPSDIHFSINGVDIGYWTSPGDFGDERGRQNPSWWPPHLNQYGHLKLVRVNHEGTFIDGCKISDVTIEDLQPFQGHAIPLRFSVPENARHVGGMTIFGRRFGHYDQDIKVRVIYGRGARD</sequence>
<evidence type="ECO:0000259" key="4">
    <source>
        <dbReference type="PROSITE" id="PS50987"/>
    </source>
</evidence>
<keyword evidence="6" id="KW-1185">Reference proteome</keyword>
<gene>
    <name evidence="5" type="ordered locus">Aaci_2895</name>
</gene>
<name>C8WV62_ALIAD</name>
<dbReference type="EMBL" id="CP001727">
    <property type="protein sequence ID" value="ACV59899.1"/>
    <property type="molecule type" value="Genomic_DNA"/>
</dbReference>
<dbReference type="PANTHER" id="PTHR33154">
    <property type="entry name" value="TRANSCRIPTIONAL REGULATOR, ARSR FAMILY"/>
    <property type="match status" value="1"/>
</dbReference>
<dbReference type="PANTHER" id="PTHR33154:SF33">
    <property type="entry name" value="TRANSCRIPTIONAL REPRESSOR SDPR"/>
    <property type="match status" value="1"/>
</dbReference>
<dbReference type="AlphaFoldDB" id="C8WV62"/>
<proteinExistence type="predicted"/>
<dbReference type="STRING" id="521098.Aaci_2895"/>